<feature type="transmembrane region" description="Helical" evidence="2">
    <location>
        <begin position="65"/>
        <end position="88"/>
    </location>
</feature>
<evidence type="ECO:0000256" key="2">
    <source>
        <dbReference type="SAM" id="Phobius"/>
    </source>
</evidence>
<dbReference type="AlphaFoldDB" id="A0AAN8VRI3"/>
<feature type="transmembrane region" description="Helical" evidence="2">
    <location>
        <begin position="26"/>
        <end position="45"/>
    </location>
</feature>
<accession>A0AAN8VRI3</accession>
<organism evidence="3 4">
    <name type="scientific">Dillenia turbinata</name>
    <dbReference type="NCBI Taxonomy" id="194707"/>
    <lineage>
        <taxon>Eukaryota</taxon>
        <taxon>Viridiplantae</taxon>
        <taxon>Streptophyta</taxon>
        <taxon>Embryophyta</taxon>
        <taxon>Tracheophyta</taxon>
        <taxon>Spermatophyta</taxon>
        <taxon>Magnoliopsida</taxon>
        <taxon>eudicotyledons</taxon>
        <taxon>Gunneridae</taxon>
        <taxon>Pentapetalae</taxon>
        <taxon>Dilleniales</taxon>
        <taxon>Dilleniaceae</taxon>
        <taxon>Dillenia</taxon>
    </lineage>
</organism>
<evidence type="ECO:0000313" key="3">
    <source>
        <dbReference type="EMBL" id="KAK6938855.1"/>
    </source>
</evidence>
<reference evidence="3 4" key="1">
    <citation type="submission" date="2023-12" db="EMBL/GenBank/DDBJ databases">
        <title>A high-quality genome assembly for Dillenia turbinata (Dilleniales).</title>
        <authorList>
            <person name="Chanderbali A."/>
        </authorList>
    </citation>
    <scope>NUCLEOTIDE SEQUENCE [LARGE SCALE GENOMIC DNA]</scope>
    <source>
        <strain evidence="3">LSX21</strain>
        <tissue evidence="3">Leaf</tissue>
    </source>
</reference>
<sequence length="237" mass="27226">MDTVGIDTVKVEKANVMINYIRRQKLATLLRVFEVFLALIFLSWSTTSFRLQIDFRIVGSFIREIFNIVVSPRFVFLVGNAIIITLFATSGQFPNQNPNVTSENQPTITDHNQEEILKSDETDRGNAVSDVFCPDYSNVTAISPADRDLIEKVADTVPEPRRYRRTQSAELKVREKPTKVLRRSETNKTRQMGKEEEKVESLSNEEFRRTVEAFIAKQQRFLREESMAIVLNFDAVA</sequence>
<keyword evidence="2" id="KW-0812">Transmembrane</keyword>
<keyword evidence="4" id="KW-1185">Reference proteome</keyword>
<evidence type="ECO:0000313" key="4">
    <source>
        <dbReference type="Proteomes" id="UP001370490"/>
    </source>
</evidence>
<gene>
    <name evidence="3" type="ORF">RJ641_032363</name>
</gene>
<keyword evidence="2" id="KW-1133">Transmembrane helix</keyword>
<comment type="caution">
    <text evidence="3">The sequence shown here is derived from an EMBL/GenBank/DDBJ whole genome shotgun (WGS) entry which is preliminary data.</text>
</comment>
<dbReference type="PANTHER" id="PTHR33640">
    <property type="entry name" value="TRANSMEMBRANE PROTEIN"/>
    <property type="match status" value="1"/>
</dbReference>
<name>A0AAN8VRI3_9MAGN</name>
<evidence type="ECO:0000256" key="1">
    <source>
        <dbReference type="SAM" id="MobiDB-lite"/>
    </source>
</evidence>
<evidence type="ECO:0008006" key="5">
    <source>
        <dbReference type="Google" id="ProtNLM"/>
    </source>
</evidence>
<dbReference type="EMBL" id="JBAMMX010000006">
    <property type="protein sequence ID" value="KAK6938855.1"/>
    <property type="molecule type" value="Genomic_DNA"/>
</dbReference>
<proteinExistence type="predicted"/>
<dbReference type="PANTHER" id="PTHR33640:SF8">
    <property type="entry name" value="TRANSMEMBRANE PROTEIN"/>
    <property type="match status" value="1"/>
</dbReference>
<protein>
    <recommendedName>
        <fullName evidence="5">DUF4408 domain-containing protein</fullName>
    </recommendedName>
</protein>
<dbReference type="Proteomes" id="UP001370490">
    <property type="component" value="Unassembled WGS sequence"/>
</dbReference>
<feature type="region of interest" description="Disordered" evidence="1">
    <location>
        <begin position="181"/>
        <end position="200"/>
    </location>
</feature>
<keyword evidence="2" id="KW-0472">Membrane</keyword>